<dbReference type="GO" id="GO:0051707">
    <property type="term" value="P:response to other organism"/>
    <property type="evidence" value="ECO:0007669"/>
    <property type="project" value="UniProtKB-ARBA"/>
</dbReference>
<dbReference type="InterPro" id="IPR057135">
    <property type="entry name" value="At4g27190-like_LRR"/>
</dbReference>
<accession>A0A5B6ZQQ5</accession>
<evidence type="ECO:0000313" key="5">
    <source>
        <dbReference type="EMBL" id="MPA45846.1"/>
    </source>
</evidence>
<protein>
    <submittedName>
        <fullName evidence="5">Uncharacterized protein</fullName>
    </submittedName>
</protein>
<dbReference type="InterPro" id="IPR002182">
    <property type="entry name" value="NB-ARC"/>
</dbReference>
<dbReference type="InterPro" id="IPR032675">
    <property type="entry name" value="LRR_dom_sf"/>
</dbReference>
<organism evidence="5">
    <name type="scientific">Davidia involucrata</name>
    <name type="common">Dove tree</name>
    <dbReference type="NCBI Taxonomy" id="16924"/>
    <lineage>
        <taxon>Eukaryota</taxon>
        <taxon>Viridiplantae</taxon>
        <taxon>Streptophyta</taxon>
        <taxon>Embryophyta</taxon>
        <taxon>Tracheophyta</taxon>
        <taxon>Spermatophyta</taxon>
        <taxon>Magnoliopsida</taxon>
        <taxon>eudicotyledons</taxon>
        <taxon>Gunneridae</taxon>
        <taxon>Pentapetalae</taxon>
        <taxon>asterids</taxon>
        <taxon>Cornales</taxon>
        <taxon>Nyssaceae</taxon>
        <taxon>Davidia</taxon>
    </lineage>
</organism>
<evidence type="ECO:0000256" key="1">
    <source>
        <dbReference type="ARBA" id="ARBA00022614"/>
    </source>
</evidence>
<feature type="domain" description="NB-ARC" evidence="3">
    <location>
        <begin position="8"/>
        <end position="184"/>
    </location>
</feature>
<dbReference type="PANTHER" id="PTHR47186:SF3">
    <property type="entry name" value="OS09G0267800 PROTEIN"/>
    <property type="match status" value="1"/>
</dbReference>
<dbReference type="InterPro" id="IPR001611">
    <property type="entry name" value="Leu-rich_rpt"/>
</dbReference>
<dbReference type="InterPro" id="IPR003591">
    <property type="entry name" value="Leu-rich_rpt_typical-subtyp"/>
</dbReference>
<dbReference type="EMBL" id="GHES01015287">
    <property type="protein sequence ID" value="MPA45846.1"/>
    <property type="molecule type" value="Transcribed_RNA"/>
</dbReference>
<dbReference type="PANTHER" id="PTHR47186">
    <property type="entry name" value="LEUCINE-RICH REPEAT-CONTAINING PROTEIN 57"/>
    <property type="match status" value="1"/>
</dbReference>
<name>A0A5B6ZQQ5_DAVIN</name>
<evidence type="ECO:0000259" key="4">
    <source>
        <dbReference type="Pfam" id="PF23247"/>
    </source>
</evidence>
<dbReference type="InterPro" id="IPR025875">
    <property type="entry name" value="Leu-rich_rpt_4"/>
</dbReference>
<dbReference type="Pfam" id="PF23247">
    <property type="entry name" value="LRR_RPS2"/>
    <property type="match status" value="1"/>
</dbReference>
<keyword evidence="2" id="KW-0677">Repeat</keyword>
<dbReference type="PROSITE" id="PS51450">
    <property type="entry name" value="LRR"/>
    <property type="match status" value="3"/>
</dbReference>
<feature type="domain" description="Disease resistance protein At4g27190-like leucine-rich repeats" evidence="4">
    <location>
        <begin position="1128"/>
        <end position="1236"/>
    </location>
</feature>
<evidence type="ECO:0000256" key="2">
    <source>
        <dbReference type="ARBA" id="ARBA00022737"/>
    </source>
</evidence>
<dbReference type="AlphaFoldDB" id="A0A5B6ZQQ5"/>
<dbReference type="SUPFAM" id="SSF52058">
    <property type="entry name" value="L domain-like"/>
    <property type="match status" value="1"/>
</dbReference>
<dbReference type="InterPro" id="IPR027417">
    <property type="entry name" value="P-loop_NTPase"/>
</dbReference>
<dbReference type="Pfam" id="PF13855">
    <property type="entry name" value="LRR_8"/>
    <property type="match status" value="2"/>
</dbReference>
<dbReference type="GO" id="GO:0043531">
    <property type="term" value="F:ADP binding"/>
    <property type="evidence" value="ECO:0007669"/>
    <property type="project" value="InterPro"/>
</dbReference>
<dbReference type="SUPFAM" id="SSF52540">
    <property type="entry name" value="P-loop containing nucleoside triphosphate hydrolases"/>
    <property type="match status" value="1"/>
</dbReference>
<gene>
    <name evidence="5" type="ORF">Din_015287</name>
</gene>
<reference evidence="5" key="1">
    <citation type="submission" date="2019-08" db="EMBL/GenBank/DDBJ databases">
        <title>Reference gene set and small RNA set construction with multiple tissues from Davidia involucrata Baill.</title>
        <authorList>
            <person name="Yang H."/>
            <person name="Zhou C."/>
            <person name="Li G."/>
            <person name="Wang J."/>
            <person name="Gao P."/>
            <person name="Wang M."/>
            <person name="Wang R."/>
            <person name="Zhao Y."/>
        </authorList>
    </citation>
    <scope>NUCLEOTIDE SEQUENCE</scope>
    <source>
        <tissue evidence="5">Mixed with DoveR01_LX</tissue>
    </source>
</reference>
<dbReference type="SMART" id="SM00369">
    <property type="entry name" value="LRR_TYP"/>
    <property type="match status" value="4"/>
</dbReference>
<keyword evidence="1" id="KW-0433">Leucine-rich repeat</keyword>
<dbReference type="Pfam" id="PF00931">
    <property type="entry name" value="NB-ARC"/>
    <property type="match status" value="1"/>
</dbReference>
<dbReference type="Gene3D" id="3.80.10.10">
    <property type="entry name" value="Ribonuclease Inhibitor"/>
    <property type="match status" value="4"/>
</dbReference>
<sequence length="1246" mass="140685">MALSTVEQQIFKRLGDNNVKKIVLVGEPGVGKTWMAKRSSDHAIRKQLFEFSLWVFLKRKYDFKALQESIARQLSILSITDEWEDEDDNEETKRKEEEIRGNLEQKISATLEEKKFLLILDDEGNKMNAEIEDLLDFCQKKSSKVLITASKRDSSNESEGEVVIEVKPLSLEKSLSLFQERVGETVYELPGIKQLAEAFIQKTKYLPAATIMVAKVLSYLGQHDYGRRTLESALEEACDNESYNITQLLRSGYGMLPYGILIDCCWGGSHFFRDRSVHYNELIAYWIMEGYLGRVDCIEKAYEKGHHVIMELIDCGMLKTLEVGYVIMEEAMKNLDDCHPRGFGGTASLGLANVFEDGEWEGLGRITQADGMIKTLCCGKEGQKLSTLLLDGSRPWREVVDNFPKLEQQLQTLALFNATLKSLPLPLSKMHNFRVLVLRGCDFLGNITLDNIDPSPTLEKLTVLEISGSGSLKTIPGNFFKHMPHLRSLNLSALHINSLPSSLYDLSELVWLVLRGCSCLETLGSLKNFKKLLELDLSGATSLKSIQDKRFSENKKLQTLNLSHSQIKSLPLLNDLVELTHLSLSGCTHLDRLRGISKVTRLQVLDLSDSQKIKEFHDQSLENNAALQILDLSRTSVDRLPSSINPRYLYLKGCSQLQKLPFIEALKDLEVLDLSGASSLVEIEGKFFEHLSHLRVLNLSETKVKSLPSLSNLFDLRQLLLSCCSDLVELPDLNSLKKLEMLDLSGCCALKGMSHLQTPDLPESKTECQPSLSSLSNLRHLLLKRCTKLTVLPPLESLSKLEELNLCGISSLKGNADFLRCMSHLQILDLSETLLEQLPSMSNLKNLKQLFLRGLGLKTVPDLEALTKLEVLDLSGTSVTCLPPLNNFSNLRQLLLRDCSRLEEFLHVEMPDLLGATVKELPYGISKLTHLEHLDLPNIDNIKGDDTGRIKSPPEEPNQYLWSISSFPAETLSNSDRSSVSVSSNQFLQFLEKNISFWETSFTKFHFCVHPSEGENKNGDGYLCRNELIFSDIYFRTSQFAQFKEKRSLEIRGFHHLPKGIENVLSHADCVFLTDNKFKTLLSDLSASNLLAMRGCWIERCREMKSLFCEEEAEDISKLGKTLEILGVSDAINLRSICSGNLQFEVFQNLRCLYLDCCPNLSTVFSSSQLPENLKVLQIKFCDKLETVFKQTSAERRLPNLDTLHLWELPELNGIGCALPSLQTLKVWECPKLQKLEEYIKLAESL</sequence>
<dbReference type="SUPFAM" id="SSF52047">
    <property type="entry name" value="RNI-like"/>
    <property type="match status" value="1"/>
</dbReference>
<dbReference type="Gene3D" id="3.40.50.300">
    <property type="entry name" value="P-loop containing nucleotide triphosphate hydrolases"/>
    <property type="match status" value="1"/>
</dbReference>
<evidence type="ECO:0000259" key="3">
    <source>
        <dbReference type="Pfam" id="PF00931"/>
    </source>
</evidence>
<dbReference type="GO" id="GO:0006952">
    <property type="term" value="P:defense response"/>
    <property type="evidence" value="ECO:0007669"/>
    <property type="project" value="UniProtKB-ARBA"/>
</dbReference>
<dbReference type="Pfam" id="PF12799">
    <property type="entry name" value="LRR_4"/>
    <property type="match status" value="1"/>
</dbReference>
<dbReference type="PRINTS" id="PR00364">
    <property type="entry name" value="DISEASERSIST"/>
</dbReference>
<proteinExistence type="predicted"/>